<organism evidence="1 2">
    <name type="scientific">Pararhodobacter zhoushanensis</name>
    <dbReference type="NCBI Taxonomy" id="2479545"/>
    <lineage>
        <taxon>Bacteria</taxon>
        <taxon>Pseudomonadati</taxon>
        <taxon>Pseudomonadota</taxon>
        <taxon>Alphaproteobacteria</taxon>
        <taxon>Rhodobacterales</taxon>
        <taxon>Paracoccaceae</taxon>
        <taxon>Pararhodobacter</taxon>
    </lineage>
</organism>
<name>A0ABT3GY10_9RHOB</name>
<gene>
    <name evidence="1" type="ORF">OKW52_09145</name>
</gene>
<dbReference type="RefSeq" id="WP_264505420.1">
    <property type="nucleotide sequence ID" value="NZ_JAPDFL010000001.1"/>
</dbReference>
<comment type="caution">
    <text evidence="1">The sequence shown here is derived from an EMBL/GenBank/DDBJ whole genome shotgun (WGS) entry which is preliminary data.</text>
</comment>
<protein>
    <submittedName>
        <fullName evidence="1">GIY-YIG nuclease family protein</fullName>
    </submittedName>
</protein>
<evidence type="ECO:0000313" key="1">
    <source>
        <dbReference type="EMBL" id="MCW1932416.1"/>
    </source>
</evidence>
<dbReference type="InterPro" id="IPR035901">
    <property type="entry name" value="GIY-YIG_endonuc_sf"/>
</dbReference>
<accession>A0ABT3GY10</accession>
<dbReference type="EMBL" id="JAPDFL010000001">
    <property type="protein sequence ID" value="MCW1932416.1"/>
    <property type="molecule type" value="Genomic_DNA"/>
</dbReference>
<evidence type="ECO:0000313" key="2">
    <source>
        <dbReference type="Proteomes" id="UP001208938"/>
    </source>
</evidence>
<dbReference type="Proteomes" id="UP001208938">
    <property type="component" value="Unassembled WGS sequence"/>
</dbReference>
<proteinExistence type="predicted"/>
<keyword evidence="2" id="KW-1185">Reference proteome</keyword>
<dbReference type="CDD" id="cd10451">
    <property type="entry name" value="GIY-YIG_LuxR_like"/>
    <property type="match status" value="1"/>
</dbReference>
<sequence length="105" mass="11713">MDRQQRKAAQTDYRERKPQLGIYALRADGRVWVGASPTLDKIENRLRFTLSQGSHPNAALQAAAGQGYTFEVLEALDPETPALSRDRLLKQRLAHWLAQTGGQGI</sequence>
<dbReference type="Gene3D" id="3.40.1440.10">
    <property type="entry name" value="GIY-YIG endonuclease"/>
    <property type="match status" value="1"/>
</dbReference>
<reference evidence="1 2" key="1">
    <citation type="submission" date="2022-10" db="EMBL/GenBank/DDBJ databases">
        <title>Pararhodobacter sp. nov., isolated from marine algae.</title>
        <authorList>
            <person name="Choi B.J."/>
            <person name="Kim J.M."/>
            <person name="Lee J.K."/>
            <person name="Choi D.G."/>
            <person name="Jeon C.O."/>
        </authorList>
    </citation>
    <scope>NUCLEOTIDE SEQUENCE [LARGE SCALE GENOMIC DNA]</scope>
    <source>
        <strain evidence="1 2">ZQ420</strain>
    </source>
</reference>